<dbReference type="Proteomes" id="UP000663868">
    <property type="component" value="Unassembled WGS sequence"/>
</dbReference>
<proteinExistence type="predicted"/>
<accession>A0A820A801</accession>
<organism evidence="1 2">
    <name type="scientific">Adineta steineri</name>
    <dbReference type="NCBI Taxonomy" id="433720"/>
    <lineage>
        <taxon>Eukaryota</taxon>
        <taxon>Metazoa</taxon>
        <taxon>Spiralia</taxon>
        <taxon>Gnathifera</taxon>
        <taxon>Rotifera</taxon>
        <taxon>Eurotatoria</taxon>
        <taxon>Bdelloidea</taxon>
        <taxon>Adinetida</taxon>
        <taxon>Adinetidae</taxon>
        <taxon>Adineta</taxon>
    </lineage>
</organism>
<dbReference type="EMBL" id="CAJOBB010007153">
    <property type="protein sequence ID" value="CAF4179587.1"/>
    <property type="molecule type" value="Genomic_DNA"/>
</dbReference>
<evidence type="ECO:0000313" key="1">
    <source>
        <dbReference type="EMBL" id="CAF4179587.1"/>
    </source>
</evidence>
<evidence type="ECO:0000313" key="2">
    <source>
        <dbReference type="Proteomes" id="UP000663868"/>
    </source>
</evidence>
<sequence length="139" mass="15369">MTCTQCTCAALMDNAVGWNCMTNNGTCQLISNYSSNTGYFIATINGSFSCQQLPPEPFLKISDTALTVSTEKLSALLPAVQQVAPHHARLRAAPHRAQLRVVLHRSQPRAAPHHAQPRVVPHHIQPRVVLHHFVQLQIH</sequence>
<gene>
    <name evidence="1" type="ORF">KXQ929_LOCUS38869</name>
</gene>
<reference evidence="1" key="1">
    <citation type="submission" date="2021-02" db="EMBL/GenBank/DDBJ databases">
        <authorList>
            <person name="Nowell W R."/>
        </authorList>
    </citation>
    <scope>NUCLEOTIDE SEQUENCE</scope>
</reference>
<dbReference type="AlphaFoldDB" id="A0A820A801"/>
<name>A0A820A801_9BILA</name>
<feature type="non-terminal residue" evidence="1">
    <location>
        <position position="1"/>
    </location>
</feature>
<comment type="caution">
    <text evidence="1">The sequence shown here is derived from an EMBL/GenBank/DDBJ whole genome shotgun (WGS) entry which is preliminary data.</text>
</comment>
<protein>
    <submittedName>
        <fullName evidence="1">Uncharacterized protein</fullName>
    </submittedName>
</protein>